<sequence>MLIFLNQHAFFRSYAVDLIFIISVAWWIFAAARVFSKGLSLFIIYWSCKILYQRTIVLGFCLSKTASLYEGCMIF</sequence>
<evidence type="ECO:0000313" key="2">
    <source>
        <dbReference type="EMBL" id="KEC55993.1"/>
    </source>
</evidence>
<evidence type="ECO:0000313" key="3">
    <source>
        <dbReference type="Proteomes" id="UP000027015"/>
    </source>
</evidence>
<gene>
    <name evidence="2" type="ORF">O9A_00218</name>
</gene>
<organism evidence="2 3">
    <name type="scientific">Bartonella koehlerae C-29</name>
    <dbReference type="NCBI Taxonomy" id="1134510"/>
    <lineage>
        <taxon>Bacteria</taxon>
        <taxon>Pseudomonadati</taxon>
        <taxon>Pseudomonadota</taxon>
        <taxon>Alphaproteobacteria</taxon>
        <taxon>Hyphomicrobiales</taxon>
        <taxon>Bartonellaceae</taxon>
        <taxon>Bartonella</taxon>
    </lineage>
</organism>
<evidence type="ECO:0000256" key="1">
    <source>
        <dbReference type="SAM" id="Phobius"/>
    </source>
</evidence>
<keyword evidence="1" id="KW-0472">Membrane</keyword>
<dbReference type="AlphaFoldDB" id="A0A067WGU8"/>
<feature type="transmembrane region" description="Helical" evidence="1">
    <location>
        <begin position="14"/>
        <end position="35"/>
    </location>
</feature>
<comment type="caution">
    <text evidence="2">The sequence shown here is derived from an EMBL/GenBank/DDBJ whole genome shotgun (WGS) entry which is preliminary data.</text>
</comment>
<dbReference type="EMBL" id="AHPL01000003">
    <property type="protein sequence ID" value="KEC55993.1"/>
    <property type="molecule type" value="Genomic_DNA"/>
</dbReference>
<keyword evidence="1" id="KW-0812">Transmembrane</keyword>
<keyword evidence="1" id="KW-1133">Transmembrane helix</keyword>
<protein>
    <submittedName>
        <fullName evidence="2">Uncharacterized protein</fullName>
    </submittedName>
</protein>
<reference evidence="2 3" key="1">
    <citation type="submission" date="2012-04" db="EMBL/GenBank/DDBJ databases">
        <title>The Genome Sequence of Bartonella koehlerae C-29.</title>
        <authorList>
            <consortium name="The Broad Institute Genome Sequencing Platform"/>
            <consortium name="The Broad Institute Genome Sequencing Center for Infectious Disease"/>
            <person name="Feldgarden M."/>
            <person name="Kirby J."/>
            <person name="Kosoy M."/>
            <person name="Birtles R."/>
            <person name="Probert W.S."/>
            <person name="Chiaraviglio L."/>
            <person name="Walker B."/>
            <person name="Young S.K."/>
            <person name="Zeng Q."/>
            <person name="Gargeya S."/>
            <person name="Fitzgerald M."/>
            <person name="Haas B."/>
            <person name="Abouelleil A."/>
            <person name="Alvarado L."/>
            <person name="Arachchi H.M."/>
            <person name="Berlin A.M."/>
            <person name="Chapman S.B."/>
            <person name="Goldberg J."/>
            <person name="Griggs A."/>
            <person name="Gujja S."/>
            <person name="Hansen M."/>
            <person name="Howarth C."/>
            <person name="Imamovic A."/>
            <person name="Larimer J."/>
            <person name="McCowen C."/>
            <person name="Montmayeur A."/>
            <person name="Murphy C."/>
            <person name="Neiman D."/>
            <person name="Pearson M."/>
            <person name="Priest M."/>
            <person name="Roberts A."/>
            <person name="Saif S."/>
            <person name="Shea T."/>
            <person name="Sisk P."/>
            <person name="Sykes S."/>
            <person name="Wortman J."/>
            <person name="Nusbaum C."/>
            <person name="Birren B."/>
        </authorList>
    </citation>
    <scope>NUCLEOTIDE SEQUENCE [LARGE SCALE GENOMIC DNA]</scope>
    <source>
        <strain evidence="2 3">C-29</strain>
    </source>
</reference>
<dbReference type="Proteomes" id="UP000027015">
    <property type="component" value="Unassembled WGS sequence"/>
</dbReference>
<dbReference type="HOGENOM" id="CLU_2663624_0_0_5"/>
<name>A0A067WGU8_9HYPH</name>
<accession>A0A067WGU8</accession>
<dbReference type="STRING" id="1134510.O9A_00218"/>
<dbReference type="PATRIC" id="fig|1134510.3.peg.281"/>
<keyword evidence="3" id="KW-1185">Reference proteome</keyword>
<proteinExistence type="predicted"/>